<feature type="compositionally biased region" description="Basic residues" evidence="1">
    <location>
        <begin position="70"/>
        <end position="80"/>
    </location>
</feature>
<accession>A0ABN7XGK5</accession>
<gene>
    <name evidence="2" type="ORF">GMARGA_LOCUS42792</name>
</gene>
<evidence type="ECO:0000313" key="2">
    <source>
        <dbReference type="EMBL" id="CAG8853971.1"/>
    </source>
</evidence>
<evidence type="ECO:0000313" key="3">
    <source>
        <dbReference type="Proteomes" id="UP000789901"/>
    </source>
</evidence>
<evidence type="ECO:0000256" key="1">
    <source>
        <dbReference type="SAM" id="MobiDB-lite"/>
    </source>
</evidence>
<dbReference type="Proteomes" id="UP000789901">
    <property type="component" value="Unassembled WGS sequence"/>
</dbReference>
<organism evidence="2 3">
    <name type="scientific">Gigaspora margarita</name>
    <dbReference type="NCBI Taxonomy" id="4874"/>
    <lineage>
        <taxon>Eukaryota</taxon>
        <taxon>Fungi</taxon>
        <taxon>Fungi incertae sedis</taxon>
        <taxon>Mucoromycota</taxon>
        <taxon>Glomeromycotina</taxon>
        <taxon>Glomeromycetes</taxon>
        <taxon>Diversisporales</taxon>
        <taxon>Gigasporaceae</taxon>
        <taxon>Gigaspora</taxon>
    </lineage>
</organism>
<comment type="caution">
    <text evidence="2">The sequence shown here is derived from an EMBL/GenBank/DDBJ whole genome shotgun (WGS) entry which is preliminary data.</text>
</comment>
<feature type="region of interest" description="Disordered" evidence="1">
    <location>
        <begin position="35"/>
        <end position="85"/>
    </location>
</feature>
<dbReference type="EMBL" id="CAJVQB010131565">
    <property type="protein sequence ID" value="CAG8853971.1"/>
    <property type="molecule type" value="Genomic_DNA"/>
</dbReference>
<feature type="compositionally biased region" description="Polar residues" evidence="1">
    <location>
        <begin position="35"/>
        <end position="53"/>
    </location>
</feature>
<sequence>TDTPDTPNTSCSIIFLRAFFTNTTNSLHIMYRINPSDTPHNTSSLDSFDNAQNRIDLGSDPVSEESASSRAKKTGGKKRSHGEYFKSASIFEPNITQNQLMPGTKKEIISPTKSSKDVLELFKRTNNNIEKIRASDH</sequence>
<feature type="non-terminal residue" evidence="2">
    <location>
        <position position="1"/>
    </location>
</feature>
<keyword evidence="3" id="KW-1185">Reference proteome</keyword>
<feature type="non-terminal residue" evidence="2">
    <location>
        <position position="137"/>
    </location>
</feature>
<name>A0ABN7XGK5_GIGMA</name>
<proteinExistence type="predicted"/>
<reference evidence="2 3" key="1">
    <citation type="submission" date="2021-06" db="EMBL/GenBank/DDBJ databases">
        <authorList>
            <person name="Kallberg Y."/>
            <person name="Tangrot J."/>
            <person name="Rosling A."/>
        </authorList>
    </citation>
    <scope>NUCLEOTIDE SEQUENCE [LARGE SCALE GENOMIC DNA]</scope>
    <source>
        <strain evidence="2 3">120-4 pot B 10/14</strain>
    </source>
</reference>
<protein>
    <submittedName>
        <fullName evidence="2">5244_t:CDS:1</fullName>
    </submittedName>
</protein>